<dbReference type="Pfam" id="PF14493">
    <property type="entry name" value="HTH_40"/>
    <property type="match status" value="1"/>
</dbReference>
<reference evidence="2" key="1">
    <citation type="submission" date="2018-06" db="EMBL/GenBank/DDBJ databases">
        <authorList>
            <person name="Zhirakovskaya E."/>
        </authorList>
    </citation>
    <scope>NUCLEOTIDE SEQUENCE</scope>
</reference>
<keyword evidence="2" id="KW-0547">Nucleotide-binding</keyword>
<keyword evidence="2" id="KW-0347">Helicase</keyword>
<evidence type="ECO:0000313" key="2">
    <source>
        <dbReference type="EMBL" id="VAW26241.1"/>
    </source>
</evidence>
<feature type="domain" description="Helicase Helix-turn-helix" evidence="1">
    <location>
        <begin position="126"/>
        <end position="215"/>
    </location>
</feature>
<feature type="non-terminal residue" evidence="2">
    <location>
        <position position="1"/>
    </location>
</feature>
<dbReference type="PANTHER" id="PTHR47642:SF5">
    <property type="entry name" value="ATP-DEPENDENT DNA HELICASE"/>
    <property type="match status" value="1"/>
</dbReference>
<proteinExistence type="predicted"/>
<organism evidence="2">
    <name type="scientific">hydrothermal vent metagenome</name>
    <dbReference type="NCBI Taxonomy" id="652676"/>
    <lineage>
        <taxon>unclassified sequences</taxon>
        <taxon>metagenomes</taxon>
        <taxon>ecological metagenomes</taxon>
    </lineage>
</organism>
<dbReference type="SUPFAM" id="SSF52540">
    <property type="entry name" value="P-loop containing nucleoside triphosphate hydrolases"/>
    <property type="match status" value="1"/>
</dbReference>
<dbReference type="AlphaFoldDB" id="A0A3B0U5E7"/>
<dbReference type="InterPro" id="IPR051055">
    <property type="entry name" value="PIF1_helicase"/>
</dbReference>
<evidence type="ECO:0000259" key="1">
    <source>
        <dbReference type="Pfam" id="PF14493"/>
    </source>
</evidence>
<dbReference type="EMBL" id="UOER01000571">
    <property type="protein sequence ID" value="VAW26241.1"/>
    <property type="molecule type" value="Genomic_DNA"/>
</dbReference>
<keyword evidence="2" id="KW-0378">Hydrolase</keyword>
<dbReference type="PANTHER" id="PTHR47642">
    <property type="entry name" value="ATP-DEPENDENT DNA HELICASE"/>
    <property type="match status" value="1"/>
</dbReference>
<dbReference type="CDD" id="cd18809">
    <property type="entry name" value="SF1_C_RecD"/>
    <property type="match status" value="1"/>
</dbReference>
<gene>
    <name evidence="2" type="ORF">MNBD_BACTEROID04-1966</name>
</gene>
<dbReference type="Gene3D" id="1.10.10.1390">
    <property type="entry name" value="ATP-dependent DNA helicase RecQ"/>
    <property type="match status" value="1"/>
</dbReference>
<name>A0A3B0U5E7_9ZZZZ</name>
<dbReference type="GO" id="GO:0004386">
    <property type="term" value="F:helicase activity"/>
    <property type="evidence" value="ECO:0007669"/>
    <property type="project" value="UniProtKB-KW"/>
</dbReference>
<dbReference type="InterPro" id="IPR027417">
    <property type="entry name" value="P-loop_NTPase"/>
</dbReference>
<protein>
    <submittedName>
        <fullName evidence="2">Helicase</fullName>
    </submittedName>
</protein>
<sequence length="218" mass="24636">PLRLAWAITIHKSQGMSLDAAEIDLSKSFVPGQGYVALSRLRTLSGLVLRGINDMAFAVHPDVAQLDTLLLKDSAKWEKVISRFETDEISTMHKEFIKKIGGTTDEKEIKKNKENGGVSLKDKKSTHDKTRDLVKEELTLKEIAERRGMTIGTILSHFEKLQEQMSDVDFTYLKPEASDLKKIKEAFKSTKSTKLSPVHKKLGGKYSYEDLRLARLFL</sequence>
<accession>A0A3B0U5E7</accession>
<keyword evidence="2" id="KW-0067">ATP-binding</keyword>
<dbReference type="InterPro" id="IPR029491">
    <property type="entry name" value="Helicase_HTH"/>
</dbReference>